<feature type="domain" description="PAZ" evidence="3">
    <location>
        <begin position="326"/>
        <end position="436"/>
    </location>
</feature>
<dbReference type="Gene3D" id="3.30.420.10">
    <property type="entry name" value="Ribonuclease H-like superfamily/Ribonuclease H"/>
    <property type="match status" value="1"/>
</dbReference>
<comment type="similarity">
    <text evidence="1">Belongs to the argonaute family.</text>
</comment>
<dbReference type="Pfam" id="PF02171">
    <property type="entry name" value="Piwi"/>
    <property type="match status" value="1"/>
</dbReference>
<feature type="compositionally biased region" description="Low complexity" evidence="2">
    <location>
        <begin position="70"/>
        <end position="88"/>
    </location>
</feature>
<dbReference type="SMART" id="SM00949">
    <property type="entry name" value="PAZ"/>
    <property type="match status" value="1"/>
</dbReference>
<evidence type="ECO:0000259" key="4">
    <source>
        <dbReference type="PROSITE" id="PS50822"/>
    </source>
</evidence>
<feature type="region of interest" description="Disordered" evidence="2">
    <location>
        <begin position="1"/>
        <end position="98"/>
    </location>
</feature>
<dbReference type="PROSITE" id="PS50822">
    <property type="entry name" value="PIWI"/>
    <property type="match status" value="1"/>
</dbReference>
<dbReference type="Pfam" id="PF02170">
    <property type="entry name" value="PAZ"/>
    <property type="match status" value="1"/>
</dbReference>
<dbReference type="PANTHER" id="PTHR22891">
    <property type="entry name" value="EUKARYOTIC TRANSLATION INITIATION FACTOR 2C"/>
    <property type="match status" value="1"/>
</dbReference>
<dbReference type="SUPFAM" id="SSF53098">
    <property type="entry name" value="Ribonuclease H-like"/>
    <property type="match status" value="1"/>
</dbReference>
<dbReference type="EMBL" id="UZAF01022557">
    <property type="protein sequence ID" value="VDO85859.1"/>
    <property type="molecule type" value="Genomic_DNA"/>
</dbReference>
<feature type="compositionally biased region" description="Basic and acidic residues" evidence="2">
    <location>
        <begin position="89"/>
        <end position="98"/>
    </location>
</feature>
<evidence type="ECO:0000259" key="3">
    <source>
        <dbReference type="PROSITE" id="PS50821"/>
    </source>
</evidence>
<name>A0A0N4X8S8_HAEPC</name>
<dbReference type="WBParaSite" id="HPLM_0002077001-mRNA-1">
    <property type="protein sequence ID" value="HPLM_0002077001-mRNA-1"/>
    <property type="gene ID" value="HPLM_0002077001"/>
</dbReference>
<evidence type="ECO:0000313" key="6">
    <source>
        <dbReference type="Proteomes" id="UP000268014"/>
    </source>
</evidence>
<dbReference type="SMART" id="SM00950">
    <property type="entry name" value="Piwi"/>
    <property type="match status" value="1"/>
</dbReference>
<feature type="compositionally biased region" description="Polar residues" evidence="2">
    <location>
        <begin position="54"/>
        <end position="68"/>
    </location>
</feature>
<dbReference type="InterPro" id="IPR036085">
    <property type="entry name" value="PAZ_dom_sf"/>
</dbReference>
<dbReference type="GO" id="GO:0003723">
    <property type="term" value="F:RNA binding"/>
    <property type="evidence" value="ECO:0007669"/>
    <property type="project" value="InterPro"/>
</dbReference>
<dbReference type="STRING" id="6290.A0A0N4X8S8"/>
<dbReference type="OrthoDB" id="10252740at2759"/>
<dbReference type="AlphaFoldDB" id="A0A0N4X8S8"/>
<dbReference type="Proteomes" id="UP000268014">
    <property type="component" value="Unassembled WGS sequence"/>
</dbReference>
<dbReference type="InterPro" id="IPR057272">
    <property type="entry name" value="Piwi_nem"/>
</dbReference>
<dbReference type="CDD" id="cd02846">
    <property type="entry name" value="PAZ_argonaute_like"/>
    <property type="match status" value="1"/>
</dbReference>
<reference evidence="7" key="1">
    <citation type="submission" date="2017-02" db="UniProtKB">
        <authorList>
            <consortium name="WormBaseParasite"/>
        </authorList>
    </citation>
    <scope>IDENTIFICATION</scope>
</reference>
<evidence type="ECO:0000313" key="5">
    <source>
        <dbReference type="EMBL" id="VDO85859.1"/>
    </source>
</evidence>
<sequence length="937" mass="106304">MDLLDNITSMMNTTSKELWKSKPKPVLKKEVKTETPDSSPATPKPSFRIPKKTPNAQSNASSMATGSPLSRVTPSPSPSQSRPASSCRMEMDEKLKRECKDETRSYTIERPYKQEYKQVVDARGKTLAIEMNGVTLDLSHAPEFVHRYHINITKVKRNGDEKDATRGPKQDLPSAQRKQALFALFGQVVSEHPEFFGENSWRHVYDLGNTFYSIGCKIKEDDGDVVFEMTPIYIKGPKQNEDDGTRREAARFFEILTSQSIFSSDHHVFANKFFEGRADNDVKLGEGKCVKSGFEKNVRFLGNDERSAVPVLQIDTKKSPFYRGQSVLDFIRELTNRDPDEALKFKPIRQKVARELRDLVVSTTHQDKNTWFYIHGIVDNSARNQMFETDEGEISVEEYFKQRYKRSLRYPHLPLATERKGKGFSFYPLEVLCIERGQRVDNKKLAGKLTDKMIQQARMLPHQMREHNLRQLHQADLVNSRNEYLAAFGVNTSNDFVKSEAKVLCAPEIKYKTSAIQPDRIGTLQWRMNSSVKFYQPATVGDVSLVIFDRAVSNNDAMEFYRALARAGRERGMVVQDNSVKVTNLSSELDSEIEEHFRSCAGKVSMIMCITAEKKDPVHDFVKLLEARHKVLTQHVSRQTAQACSGRGGAKTLENVLLKFNVKNGGVNHIISAARAALGGGTTQQDMWKYLLMLKLLIIAKVPRNGRLFNGKMFVGFELSHAAAQSLYDRQVAEKVKEPTVVGFSYSVGQPTDYSGFWWYQEPRLHNILYLQDHFRRAFLNYHKKNKRLPVEVMVYRSGTSEGEFAEVGKEANDIRAVAERMADLNGGRPYRPKITIVVAQTNSNYRIMPASMPPANGGRMRASDLNVPSGTCADTGITHPRLREFIMTSQQANIGTSRPTRYTIVVEDKPQMSLTDAEHITHFLCHGHQVCLALQR</sequence>
<dbReference type="PROSITE" id="PS50821">
    <property type="entry name" value="PAZ"/>
    <property type="match status" value="1"/>
</dbReference>
<dbReference type="CDD" id="cd02826">
    <property type="entry name" value="Piwi-like"/>
    <property type="match status" value="1"/>
</dbReference>
<accession>A0A0N4X8S8</accession>
<proteinExistence type="inferred from homology"/>
<evidence type="ECO:0000313" key="7">
    <source>
        <dbReference type="WBParaSite" id="HPLM_0002077001-mRNA-1"/>
    </source>
</evidence>
<dbReference type="Gene3D" id="2.170.260.10">
    <property type="entry name" value="paz domain"/>
    <property type="match status" value="1"/>
</dbReference>
<dbReference type="InterPro" id="IPR003100">
    <property type="entry name" value="PAZ_dom"/>
</dbReference>
<evidence type="ECO:0000256" key="2">
    <source>
        <dbReference type="SAM" id="MobiDB-lite"/>
    </source>
</evidence>
<gene>
    <name evidence="5" type="ORF">HPLM_LOCUS20762</name>
</gene>
<dbReference type="SUPFAM" id="SSF101690">
    <property type="entry name" value="PAZ domain"/>
    <property type="match status" value="1"/>
</dbReference>
<protein>
    <submittedName>
        <fullName evidence="7">PAZ domain-containing protein</fullName>
    </submittedName>
</protein>
<organism evidence="7">
    <name type="scientific">Haemonchus placei</name>
    <name type="common">Barber's pole worm</name>
    <dbReference type="NCBI Taxonomy" id="6290"/>
    <lineage>
        <taxon>Eukaryota</taxon>
        <taxon>Metazoa</taxon>
        <taxon>Ecdysozoa</taxon>
        <taxon>Nematoda</taxon>
        <taxon>Chromadorea</taxon>
        <taxon>Rhabditida</taxon>
        <taxon>Rhabditina</taxon>
        <taxon>Rhabditomorpha</taxon>
        <taxon>Strongyloidea</taxon>
        <taxon>Trichostrongylidae</taxon>
        <taxon>Haemonchus</taxon>
    </lineage>
</organism>
<dbReference type="InterPro" id="IPR036397">
    <property type="entry name" value="RNaseH_sf"/>
</dbReference>
<evidence type="ECO:0000256" key="1">
    <source>
        <dbReference type="RuleBase" id="RU361178"/>
    </source>
</evidence>
<dbReference type="Gene3D" id="3.40.50.2300">
    <property type="match status" value="1"/>
</dbReference>
<dbReference type="InterPro" id="IPR003165">
    <property type="entry name" value="Piwi"/>
</dbReference>
<dbReference type="OMA" id="LPHQMRE"/>
<feature type="domain" description="Piwi" evidence="4">
    <location>
        <begin position="605"/>
        <end position="927"/>
    </location>
</feature>
<feature type="compositionally biased region" description="Polar residues" evidence="2">
    <location>
        <begin position="1"/>
        <end position="16"/>
    </location>
</feature>
<dbReference type="InterPro" id="IPR012337">
    <property type="entry name" value="RNaseH-like_sf"/>
</dbReference>
<keyword evidence="6" id="KW-1185">Reference proteome</keyword>
<reference evidence="5 6" key="2">
    <citation type="submission" date="2018-11" db="EMBL/GenBank/DDBJ databases">
        <authorList>
            <consortium name="Pathogen Informatics"/>
        </authorList>
    </citation>
    <scope>NUCLEOTIDE SEQUENCE [LARGE SCALE GENOMIC DNA]</scope>
    <source>
        <strain evidence="5 6">MHpl1</strain>
    </source>
</reference>